<dbReference type="SUPFAM" id="SSF55874">
    <property type="entry name" value="ATPase domain of HSP90 chaperone/DNA topoisomerase II/histidine kinase"/>
    <property type="match status" value="1"/>
</dbReference>
<dbReference type="Proteomes" id="UP000290057">
    <property type="component" value="Chromosome"/>
</dbReference>
<dbReference type="InterPro" id="IPR036890">
    <property type="entry name" value="HATPase_C_sf"/>
</dbReference>
<dbReference type="RefSeq" id="WP_130586845.1">
    <property type="nucleotide sequence ID" value="NZ_AP019389.1"/>
</dbReference>
<dbReference type="EMBL" id="AP019389">
    <property type="protein sequence ID" value="BBI21315.1"/>
    <property type="molecule type" value="Genomic_DNA"/>
</dbReference>
<dbReference type="InterPro" id="IPR003018">
    <property type="entry name" value="GAF"/>
</dbReference>
<dbReference type="GO" id="GO:0016301">
    <property type="term" value="F:kinase activity"/>
    <property type="evidence" value="ECO:0007669"/>
    <property type="project" value="UniProtKB-KW"/>
</dbReference>
<proteinExistence type="predicted"/>
<organism evidence="2 3">
    <name type="scientific">Qipengyuania flava</name>
    <dbReference type="NCBI Taxonomy" id="192812"/>
    <lineage>
        <taxon>Bacteria</taxon>
        <taxon>Pseudomonadati</taxon>
        <taxon>Pseudomonadota</taxon>
        <taxon>Alphaproteobacteria</taxon>
        <taxon>Sphingomonadales</taxon>
        <taxon>Erythrobacteraceae</taxon>
        <taxon>Qipengyuania</taxon>
    </lineage>
</organism>
<dbReference type="Pfam" id="PF13581">
    <property type="entry name" value="HATPase_c_2"/>
    <property type="match status" value="1"/>
</dbReference>
<dbReference type="Gene3D" id="3.30.565.10">
    <property type="entry name" value="Histidine kinase-like ATPase, C-terminal domain"/>
    <property type="match status" value="1"/>
</dbReference>
<evidence type="ECO:0000313" key="2">
    <source>
        <dbReference type="EMBL" id="BBI21315.1"/>
    </source>
</evidence>
<dbReference type="SMART" id="SM00065">
    <property type="entry name" value="GAF"/>
    <property type="match status" value="1"/>
</dbReference>
<dbReference type="PANTHER" id="PTHR43102:SF2">
    <property type="entry name" value="GAF DOMAIN-CONTAINING PROTEIN"/>
    <property type="match status" value="1"/>
</dbReference>
<dbReference type="Gene3D" id="3.30.450.40">
    <property type="match status" value="1"/>
</dbReference>
<dbReference type="Pfam" id="PF07568">
    <property type="entry name" value="HisKA_2"/>
    <property type="match status" value="1"/>
</dbReference>
<gene>
    <name evidence="2" type="ORF">EKJ_21620</name>
</gene>
<accession>A0A3T1CJX3</accession>
<dbReference type="InterPro" id="IPR011495">
    <property type="entry name" value="Sig_transdc_His_kin_sub2_dim/P"/>
</dbReference>
<dbReference type="AlphaFoldDB" id="A0A3T1CJX3"/>
<sequence>MKPSLHPQEEARLRELHRYGILDTERERDFDELVEIASAICEAPVSVVNFIDEGRQWFKAEVGLGVRSTPIDTSLCGHVILEGDFVEIPDTLQDERMADNPLCMGDEGFRFYAGAVLRAANGLPIGTLCVLDYKPRTLTEHQRRVLTVLSKHVMRELNLRLALAQEQTLRREVDHRVKNSLASIGALLSMKARRAADEAVQHALEDASIRVRSLSSLHAELHELEKDELVDLHSLFGRIESDLRQLLPDDLALKIAVVGDRATPELANGLLLIVNEFVSNSVKHGQWEQGGAIDITIATQERAWSIRCRDAGGASAEDAARAAEARGLGTRVISSLASSLDAQIDWRAQDDGMVLEVAALSPAA</sequence>
<dbReference type="InterPro" id="IPR003594">
    <property type="entry name" value="HATPase_dom"/>
</dbReference>
<evidence type="ECO:0000313" key="3">
    <source>
        <dbReference type="Proteomes" id="UP000290057"/>
    </source>
</evidence>
<keyword evidence="3" id="KW-1185">Reference proteome</keyword>
<keyword evidence="2" id="KW-0808">Transferase</keyword>
<dbReference type="PANTHER" id="PTHR43102">
    <property type="entry name" value="SLR1143 PROTEIN"/>
    <property type="match status" value="1"/>
</dbReference>
<feature type="domain" description="GAF" evidence="1">
    <location>
        <begin position="25"/>
        <end position="167"/>
    </location>
</feature>
<dbReference type="SUPFAM" id="SSF55781">
    <property type="entry name" value="GAF domain-like"/>
    <property type="match status" value="1"/>
</dbReference>
<dbReference type="Pfam" id="PF01590">
    <property type="entry name" value="GAF"/>
    <property type="match status" value="1"/>
</dbReference>
<reference evidence="2 3" key="1">
    <citation type="submission" date="2019-01" db="EMBL/GenBank/DDBJ databases">
        <title>Complete genome sequence of Erythrobacter flavus KJ5.</title>
        <authorList>
            <person name="Kanesaki Y."/>
            <person name="Brotosudarmo T."/>
            <person name="Moriuchi R."/>
            <person name="Awai K."/>
        </authorList>
    </citation>
    <scope>NUCLEOTIDE SEQUENCE [LARGE SCALE GENOMIC DNA]</scope>
    <source>
        <strain evidence="2 3">KJ5</strain>
    </source>
</reference>
<dbReference type="InterPro" id="IPR029016">
    <property type="entry name" value="GAF-like_dom_sf"/>
</dbReference>
<keyword evidence="2" id="KW-0418">Kinase</keyword>
<evidence type="ECO:0000259" key="1">
    <source>
        <dbReference type="SMART" id="SM00065"/>
    </source>
</evidence>
<protein>
    <submittedName>
        <fullName evidence="2">Sensor histidine kinase</fullName>
    </submittedName>
</protein>
<name>A0A3T1CJX3_9SPHN</name>